<dbReference type="PANTHER" id="PTHR43798">
    <property type="entry name" value="MONOACYLGLYCEROL LIPASE"/>
    <property type="match status" value="1"/>
</dbReference>
<gene>
    <name evidence="2" type="ORF">SAMN04489742_2673</name>
</gene>
<dbReference type="InterPro" id="IPR022742">
    <property type="entry name" value="Hydrolase_4"/>
</dbReference>
<sequence length="265" mass="27918">MPKFTCPDGLAVAYRTSGQGTPLLLLSGQGNGMGWWDPIVADFESDHLVIRFDYLGTGGSDAPASGYSLGRFADDAAALLDHLGIESSAVYGTSMGGKVAQQLALRHPARVNSLVIGCSSTGGPNTLRMPKEISSRIADPASKEALLTDLMYSSAWTAERPGPYATLGEAKTPQARLGHRRASNGHDAWDQLGAIAVPTLVLHGSDDLMVPPANADLLAGRIPNAQVRIIPGGRHAYFEECREVASPIVLDFLAEVLAAPSNDSK</sequence>
<dbReference type="STRING" id="37928.SAMN04489742_2673"/>
<dbReference type="OrthoDB" id="7958481at2"/>
<organism evidence="2 3">
    <name type="scientific">Crystallibacter crystallopoietes</name>
    <dbReference type="NCBI Taxonomy" id="37928"/>
    <lineage>
        <taxon>Bacteria</taxon>
        <taxon>Bacillati</taxon>
        <taxon>Actinomycetota</taxon>
        <taxon>Actinomycetes</taxon>
        <taxon>Micrococcales</taxon>
        <taxon>Micrococcaceae</taxon>
        <taxon>Crystallibacter</taxon>
    </lineage>
</organism>
<protein>
    <submittedName>
        <fullName evidence="2">Pimeloyl-ACP methyl ester carboxylesterase</fullName>
    </submittedName>
</protein>
<evidence type="ECO:0000313" key="2">
    <source>
        <dbReference type="EMBL" id="SDQ81430.1"/>
    </source>
</evidence>
<dbReference type="Proteomes" id="UP000181917">
    <property type="component" value="Unassembled WGS sequence"/>
</dbReference>
<dbReference type="GO" id="GO:0003824">
    <property type="term" value="F:catalytic activity"/>
    <property type="evidence" value="ECO:0007669"/>
    <property type="project" value="UniProtKB-ARBA"/>
</dbReference>
<dbReference type="KEGG" id="acry:AC20117_04075"/>
<keyword evidence="3" id="KW-1185">Reference proteome</keyword>
<dbReference type="Gene3D" id="3.40.50.1820">
    <property type="entry name" value="alpha/beta hydrolase"/>
    <property type="match status" value="1"/>
</dbReference>
<dbReference type="InterPro" id="IPR029058">
    <property type="entry name" value="AB_hydrolase_fold"/>
</dbReference>
<dbReference type="InterPro" id="IPR050266">
    <property type="entry name" value="AB_hydrolase_sf"/>
</dbReference>
<dbReference type="Pfam" id="PF12146">
    <property type="entry name" value="Hydrolase_4"/>
    <property type="match status" value="1"/>
</dbReference>
<reference evidence="2 3" key="1">
    <citation type="submission" date="2016-10" db="EMBL/GenBank/DDBJ databases">
        <authorList>
            <person name="de Groot N.N."/>
        </authorList>
    </citation>
    <scope>NUCLEOTIDE SEQUENCE [LARGE SCALE GENOMIC DNA]</scope>
    <source>
        <strain evidence="2 3">DSM 20117</strain>
    </source>
</reference>
<proteinExistence type="predicted"/>
<dbReference type="PRINTS" id="PR00111">
    <property type="entry name" value="ABHYDROLASE"/>
</dbReference>
<dbReference type="SUPFAM" id="SSF53474">
    <property type="entry name" value="alpha/beta-Hydrolases"/>
    <property type="match status" value="1"/>
</dbReference>
<dbReference type="EMBL" id="FNKH01000002">
    <property type="protein sequence ID" value="SDQ81430.1"/>
    <property type="molecule type" value="Genomic_DNA"/>
</dbReference>
<dbReference type="PANTHER" id="PTHR43798:SF33">
    <property type="entry name" value="HYDROLASE, PUTATIVE (AFU_ORTHOLOGUE AFUA_2G14860)-RELATED"/>
    <property type="match status" value="1"/>
</dbReference>
<dbReference type="GO" id="GO:0016020">
    <property type="term" value="C:membrane"/>
    <property type="evidence" value="ECO:0007669"/>
    <property type="project" value="TreeGrafter"/>
</dbReference>
<dbReference type="AlphaFoldDB" id="A0A1H1DYK7"/>
<dbReference type="InterPro" id="IPR000073">
    <property type="entry name" value="AB_hydrolase_1"/>
</dbReference>
<evidence type="ECO:0000313" key="3">
    <source>
        <dbReference type="Proteomes" id="UP000181917"/>
    </source>
</evidence>
<evidence type="ECO:0000259" key="1">
    <source>
        <dbReference type="Pfam" id="PF12146"/>
    </source>
</evidence>
<accession>A0A1H1DYK7</accession>
<feature type="domain" description="Serine aminopeptidase S33" evidence="1">
    <location>
        <begin position="24"/>
        <end position="240"/>
    </location>
</feature>
<name>A0A1H1DYK7_9MICC</name>